<dbReference type="InterPro" id="IPR001173">
    <property type="entry name" value="Glyco_trans_2-like"/>
</dbReference>
<dbReference type="Gene3D" id="3.90.550.10">
    <property type="entry name" value="Spore Coat Polysaccharide Biosynthesis Protein SpsA, Chain A"/>
    <property type="match status" value="1"/>
</dbReference>
<evidence type="ECO:0000256" key="6">
    <source>
        <dbReference type="ARBA" id="ARBA00022989"/>
    </source>
</evidence>
<keyword evidence="3 10" id="KW-0808">Transferase</keyword>
<gene>
    <name evidence="10" type="ORF">ACFSC9_09040</name>
</gene>
<evidence type="ECO:0000256" key="7">
    <source>
        <dbReference type="ARBA" id="ARBA00023136"/>
    </source>
</evidence>
<evidence type="ECO:0000313" key="11">
    <source>
        <dbReference type="Proteomes" id="UP001597233"/>
    </source>
</evidence>
<feature type="transmembrane region" description="Helical" evidence="8">
    <location>
        <begin position="267"/>
        <end position="292"/>
    </location>
</feature>
<dbReference type="PANTHER" id="PTHR48090">
    <property type="entry name" value="UNDECAPRENYL-PHOSPHATE 4-DEOXY-4-FORMAMIDO-L-ARABINOSE TRANSFERASE-RELATED"/>
    <property type="match status" value="1"/>
</dbReference>
<evidence type="ECO:0000256" key="1">
    <source>
        <dbReference type="ARBA" id="ARBA00022475"/>
    </source>
</evidence>
<dbReference type="PANTHER" id="PTHR48090:SF3">
    <property type="entry name" value="UNDECAPRENYL-PHOSPHATE 4-DEOXY-4-FORMAMIDO-L-ARABINOSE TRANSFERASE"/>
    <property type="match status" value="1"/>
</dbReference>
<proteinExistence type="predicted"/>
<evidence type="ECO:0000256" key="4">
    <source>
        <dbReference type="ARBA" id="ARBA00022692"/>
    </source>
</evidence>
<sequence length="315" mass="36100">MDIKPNHPTVSVIIPIYRNEVFILELYERLISTLNCITEKFEIILVNDCSPDHSWDIIKTIASHDQRVIGINFARNFGQHYAITAGLDQSRYDWVVVMDGDLQDKPEQIKPMLSKALEGYDIVQGRRVNRQDSFLKKLSSKLFYQLFSYLTETKQDSSIANFGVYHRKVIEVVVSMRESLRFFPVMIKWVGFRSTMIDIDHGVRESGKSGYSFRKLIHLSMNTIISFSDKPLRLTVKVGFGISLCAFIYTSYIVIKAFLGDTSIQGWSSLIASVWLLGGFIISILGVLGLYISRIFDEAKKRPIYIIKETTKTLK</sequence>
<dbReference type="EC" id="2.4.-.-" evidence="10"/>
<feature type="transmembrane region" description="Helical" evidence="8">
    <location>
        <begin position="234"/>
        <end position="255"/>
    </location>
</feature>
<dbReference type="Proteomes" id="UP001597233">
    <property type="component" value="Unassembled WGS sequence"/>
</dbReference>
<evidence type="ECO:0000256" key="8">
    <source>
        <dbReference type="SAM" id="Phobius"/>
    </source>
</evidence>
<dbReference type="EMBL" id="JBHUEH010000013">
    <property type="protein sequence ID" value="MFD1885673.1"/>
    <property type="molecule type" value="Genomic_DNA"/>
</dbReference>
<reference evidence="11" key="1">
    <citation type="journal article" date="2019" name="Int. J. Syst. Evol. Microbiol.">
        <title>The Global Catalogue of Microorganisms (GCM) 10K type strain sequencing project: providing services to taxonomists for standard genome sequencing and annotation.</title>
        <authorList>
            <consortium name="The Broad Institute Genomics Platform"/>
            <consortium name="The Broad Institute Genome Sequencing Center for Infectious Disease"/>
            <person name="Wu L."/>
            <person name="Ma J."/>
        </authorList>
    </citation>
    <scope>NUCLEOTIDE SEQUENCE [LARGE SCALE GENOMIC DNA]</scope>
    <source>
        <strain evidence="11">CCUG 54950</strain>
    </source>
</reference>
<keyword evidence="11" id="KW-1185">Reference proteome</keyword>
<evidence type="ECO:0000256" key="5">
    <source>
        <dbReference type="ARBA" id="ARBA00022985"/>
    </source>
</evidence>
<keyword evidence="4 8" id="KW-0812">Transmembrane</keyword>
<keyword evidence="5" id="KW-0448">Lipopolysaccharide biosynthesis</keyword>
<organism evidence="10 11">
    <name type="scientific">Paenibacillus wenxiniae</name>
    <dbReference type="NCBI Taxonomy" id="1636843"/>
    <lineage>
        <taxon>Bacteria</taxon>
        <taxon>Bacillati</taxon>
        <taxon>Bacillota</taxon>
        <taxon>Bacilli</taxon>
        <taxon>Bacillales</taxon>
        <taxon>Paenibacillaceae</taxon>
        <taxon>Paenibacillus</taxon>
    </lineage>
</organism>
<dbReference type="Pfam" id="PF00535">
    <property type="entry name" value="Glycos_transf_2"/>
    <property type="match status" value="1"/>
</dbReference>
<keyword evidence="6 8" id="KW-1133">Transmembrane helix</keyword>
<dbReference type="InterPro" id="IPR029044">
    <property type="entry name" value="Nucleotide-diphossugar_trans"/>
</dbReference>
<dbReference type="CDD" id="cd04187">
    <property type="entry name" value="DPM1_like_bac"/>
    <property type="match status" value="1"/>
</dbReference>
<feature type="domain" description="Glycosyltransferase 2-like" evidence="9">
    <location>
        <begin position="11"/>
        <end position="149"/>
    </location>
</feature>
<dbReference type="GO" id="GO:0016757">
    <property type="term" value="F:glycosyltransferase activity"/>
    <property type="evidence" value="ECO:0007669"/>
    <property type="project" value="UniProtKB-KW"/>
</dbReference>
<keyword evidence="1" id="KW-1003">Cell membrane</keyword>
<name>A0ABW4RHQ1_9BACL</name>
<comment type="caution">
    <text evidence="10">The sequence shown here is derived from an EMBL/GenBank/DDBJ whole genome shotgun (WGS) entry which is preliminary data.</text>
</comment>
<dbReference type="SUPFAM" id="SSF53448">
    <property type="entry name" value="Nucleotide-diphospho-sugar transferases"/>
    <property type="match status" value="1"/>
</dbReference>
<evidence type="ECO:0000256" key="2">
    <source>
        <dbReference type="ARBA" id="ARBA00022676"/>
    </source>
</evidence>
<evidence type="ECO:0000256" key="3">
    <source>
        <dbReference type="ARBA" id="ARBA00022679"/>
    </source>
</evidence>
<evidence type="ECO:0000313" key="10">
    <source>
        <dbReference type="EMBL" id="MFD1885673.1"/>
    </source>
</evidence>
<accession>A0ABW4RHQ1</accession>
<keyword evidence="7 8" id="KW-0472">Membrane</keyword>
<protein>
    <submittedName>
        <fullName evidence="10">Glycosyltransferase family 2 protein</fullName>
        <ecNumber evidence="10">2.4.-.-</ecNumber>
    </submittedName>
</protein>
<keyword evidence="2 10" id="KW-0328">Glycosyltransferase</keyword>
<dbReference type="RefSeq" id="WP_347326704.1">
    <property type="nucleotide sequence ID" value="NZ_JBCGUH010000015.1"/>
</dbReference>
<evidence type="ECO:0000259" key="9">
    <source>
        <dbReference type="Pfam" id="PF00535"/>
    </source>
</evidence>
<dbReference type="InterPro" id="IPR050256">
    <property type="entry name" value="Glycosyltransferase_2"/>
</dbReference>